<evidence type="ECO:0000256" key="7">
    <source>
        <dbReference type="ARBA" id="ARBA00076634"/>
    </source>
</evidence>
<feature type="compositionally biased region" description="Polar residues" evidence="8">
    <location>
        <begin position="517"/>
        <end position="530"/>
    </location>
</feature>
<dbReference type="FunFam" id="3.20.20.80:FF:000009">
    <property type="entry name" value="O-GlcNAcase BT_4395"/>
    <property type="match status" value="1"/>
</dbReference>
<evidence type="ECO:0000256" key="6">
    <source>
        <dbReference type="ARBA" id="ARBA00066938"/>
    </source>
</evidence>
<dbReference type="PANTHER" id="PTHR13170:SF16">
    <property type="entry name" value="PROTEIN O-GLCNACASE"/>
    <property type="match status" value="1"/>
</dbReference>
<dbReference type="GO" id="GO:0102571">
    <property type="term" value="F:[protein]-3-O-(N-acetyl-D-glucosaminyl)-L-serine/L-threonine O-N-acetyl-alpha-D-glucosaminase activity"/>
    <property type="evidence" value="ECO:0007669"/>
    <property type="project" value="UniProtKB-EC"/>
</dbReference>
<dbReference type="Pfam" id="PF07555">
    <property type="entry name" value="NAGidase"/>
    <property type="match status" value="1"/>
</dbReference>
<evidence type="ECO:0000256" key="5">
    <source>
        <dbReference type="ARBA" id="ARBA00052136"/>
    </source>
</evidence>
<dbReference type="Proteomes" id="UP000694843">
    <property type="component" value="Unplaced"/>
</dbReference>
<dbReference type="PROSITE" id="PS52009">
    <property type="entry name" value="GH84"/>
    <property type="match status" value="1"/>
</dbReference>
<dbReference type="OrthoDB" id="9975416at2759"/>
<feature type="compositionally biased region" description="Low complexity" evidence="8">
    <location>
        <begin position="450"/>
        <end position="463"/>
    </location>
</feature>
<evidence type="ECO:0000256" key="4">
    <source>
        <dbReference type="ARBA" id="ARBA00050933"/>
    </source>
</evidence>
<dbReference type="RefSeq" id="XP_018023526.1">
    <property type="nucleotide sequence ID" value="XM_018168037.2"/>
</dbReference>
<evidence type="ECO:0000313" key="10">
    <source>
        <dbReference type="Proteomes" id="UP000694843"/>
    </source>
</evidence>
<dbReference type="Gene3D" id="3.40.630.30">
    <property type="match status" value="2"/>
</dbReference>
<dbReference type="KEGG" id="hazt:108679419"/>
<dbReference type="Gene3D" id="3.20.20.80">
    <property type="entry name" value="Glycosidases"/>
    <property type="match status" value="1"/>
</dbReference>
<dbReference type="FunFam" id="1.20.58.240:FF:000002">
    <property type="entry name" value="Bifunctional protein NCOAT"/>
    <property type="match status" value="1"/>
</dbReference>
<evidence type="ECO:0000256" key="2">
    <source>
        <dbReference type="ARBA" id="ARBA00023295"/>
    </source>
</evidence>
<evidence type="ECO:0000259" key="9">
    <source>
        <dbReference type="PROSITE" id="PS52009"/>
    </source>
</evidence>
<evidence type="ECO:0000256" key="3">
    <source>
        <dbReference type="ARBA" id="ARBA00030512"/>
    </source>
</evidence>
<accession>A0A8B7PE07</accession>
<comment type="catalytic activity">
    <reaction evidence="5">
        <text>3-O-(N-acetyl-beta-D-glucosaminyl)-L-threonyl-[protein] + H2O = L-threonyl-[protein] + N-acetyl-D-glucosamine</text>
        <dbReference type="Rhea" id="RHEA:48892"/>
        <dbReference type="Rhea" id="RHEA-COMP:11060"/>
        <dbReference type="Rhea" id="RHEA-COMP:12252"/>
        <dbReference type="ChEBI" id="CHEBI:15377"/>
        <dbReference type="ChEBI" id="CHEBI:30013"/>
        <dbReference type="ChEBI" id="CHEBI:90840"/>
        <dbReference type="ChEBI" id="CHEBI:506227"/>
        <dbReference type="EC" id="3.2.1.169"/>
    </reaction>
</comment>
<proteinExistence type="predicted"/>
<dbReference type="SUPFAM" id="SSF51445">
    <property type="entry name" value="(Trans)glycosidases"/>
    <property type="match status" value="1"/>
</dbReference>
<gene>
    <name evidence="11" type="primary">LOC108679419</name>
</gene>
<comment type="catalytic activity">
    <reaction evidence="4">
        <text>3-O-(N-acetyl-beta-D-glucosaminyl)-L-seryl-[protein] + H2O = N-acetyl-D-glucosamine + L-seryl-[protein]</text>
        <dbReference type="Rhea" id="RHEA:48876"/>
        <dbReference type="Rhea" id="RHEA-COMP:9863"/>
        <dbReference type="Rhea" id="RHEA-COMP:12251"/>
        <dbReference type="ChEBI" id="CHEBI:15377"/>
        <dbReference type="ChEBI" id="CHEBI:29999"/>
        <dbReference type="ChEBI" id="CHEBI:90838"/>
        <dbReference type="ChEBI" id="CHEBI:506227"/>
        <dbReference type="EC" id="3.2.1.169"/>
    </reaction>
</comment>
<dbReference type="PANTHER" id="PTHR13170">
    <property type="entry name" value="O-GLCNACASE"/>
    <property type="match status" value="1"/>
</dbReference>
<feature type="region of interest" description="Disordered" evidence="8">
    <location>
        <begin position="450"/>
        <end position="530"/>
    </location>
</feature>
<dbReference type="AlphaFoldDB" id="A0A8B7PE07"/>
<dbReference type="EC" id="3.2.1.169" evidence="6"/>
<sequence length="1038" mass="113863">MAELNPNETHTNGISEERKFLCGVVEGFYGRPWTPEQRKDLFSKQEKWGMNCYLYAPKDDYKHRAYWRELYTVEEAEHLQALITEARSNNIVFYYAISPGLDIAYSSQKEIAALKRKLEQVQQLGCGAFALLFDDIDPEMSGADKEVYQSFAHAQVSVANEVYGHLNQPKFMFCPTQYCSTRAVPTVQTSEYLNTLGSKLAPEIDIMWTGPKVISKVLTVEHIREVSAVLRRPPVIWDNLHANDYDQARVFMGPFCGRSPSLIPLLRGVFTNPNCEYGPNFVAINTLSQWARSASEENCCGDTSELKDDAISADIRLETEGDDSSVSYCPSGLPPSTYHPKRALRLALEEWLPEFNKSVLTTGPIQQPQIPLPVPIPIVPSVNTCMSLTSTTTVPPSLPTIVNNVNAVAEVIQDASLIPSTNIVMNSLVSETKIDTLLPEQLPEIAAGANTATHDATSSTSSAEPMDCNHSPVASPAVGSTSTGAASESAEDGMVVDQNQDKSATDAEFSPADSCAATETSSSSPQTSHCQDNPLTLDDLHLLVDLFYLPFEHGRKGVSLMTEFNWLKSNSHLVITHNRNNPDGSRKPEVQEWFDKAAKFGEMSDAVKTMTERLFLVRNRSLLYELYPYVWDMRGVVSLLNSYVQWLALGQVSTLVSNYVHGNYTWFSKGWREAFMSGDQEPWIFRGGLTAELQRLIPVDASNDLFMYKAPEQLLCKTYVIRPYFDTDRDDLYKLVMQTADDGKDGSRLYEAHANLAGDVFVGSFLREKEDERIIMVVEDETGALFGYCCAATNARTHRLLQAQHLVDLRDQYPKVVREEGSMLTSCEQLLATLWDEPPPFPAPSVTPPVAMSHSTTPILPVMPPPSTSITPPESEVSSLSVTTSTTVTAAPLPVSLSITSSSTDATTAAVKPPVTAEAINGIDVSLANPAETNGSLTAGSTGILPSLVTPVPAPTPVGDLLRYYPALIKVAMLPTLMDESVTKRLTTCLLASLRAKGGFGGHACLPAVDKCSLELYSKLGFTQIGSVGDQVYLARSF</sequence>
<dbReference type="Gene3D" id="1.20.58.240">
    <property type="entry name" value="STAT, domain 1"/>
    <property type="match status" value="1"/>
</dbReference>
<name>A0A8B7PE07_HYAAZ</name>
<feature type="compositionally biased region" description="Low complexity" evidence="8">
    <location>
        <begin position="474"/>
        <end position="488"/>
    </location>
</feature>
<keyword evidence="2" id="KW-0326">Glycosidase</keyword>
<dbReference type="GO" id="GO:0016231">
    <property type="term" value="F:beta-N-acetylglucosaminidase activity"/>
    <property type="evidence" value="ECO:0007669"/>
    <property type="project" value="TreeGrafter"/>
</dbReference>
<reference evidence="11" key="1">
    <citation type="submission" date="2025-08" db="UniProtKB">
        <authorList>
            <consortium name="RefSeq"/>
        </authorList>
    </citation>
    <scope>IDENTIFICATION</scope>
    <source>
        <tissue evidence="11">Whole organism</tissue>
    </source>
</reference>
<evidence type="ECO:0000313" key="11">
    <source>
        <dbReference type="RefSeq" id="XP_018023526.1"/>
    </source>
</evidence>
<dbReference type="GO" id="GO:0009100">
    <property type="term" value="P:glycoprotein metabolic process"/>
    <property type="evidence" value="ECO:0007669"/>
    <property type="project" value="TreeGrafter"/>
</dbReference>
<feature type="domain" description="GH84" evidence="9">
    <location>
        <begin position="20"/>
        <end position="295"/>
    </location>
</feature>
<dbReference type="GeneID" id="108679419"/>
<dbReference type="InterPro" id="IPR051822">
    <property type="entry name" value="Glycosyl_Hydrolase_84"/>
</dbReference>
<evidence type="ECO:0000256" key="8">
    <source>
        <dbReference type="SAM" id="MobiDB-lite"/>
    </source>
</evidence>
<keyword evidence="1" id="KW-0378">Hydrolase</keyword>
<organism evidence="10 11">
    <name type="scientific">Hyalella azteca</name>
    <name type="common">Amphipod</name>
    <dbReference type="NCBI Taxonomy" id="294128"/>
    <lineage>
        <taxon>Eukaryota</taxon>
        <taxon>Metazoa</taxon>
        <taxon>Ecdysozoa</taxon>
        <taxon>Arthropoda</taxon>
        <taxon>Crustacea</taxon>
        <taxon>Multicrustacea</taxon>
        <taxon>Malacostraca</taxon>
        <taxon>Eumalacostraca</taxon>
        <taxon>Peracarida</taxon>
        <taxon>Amphipoda</taxon>
        <taxon>Senticaudata</taxon>
        <taxon>Talitrida</taxon>
        <taxon>Talitroidea</taxon>
        <taxon>Hyalellidae</taxon>
        <taxon>Hyalella</taxon>
    </lineage>
</organism>
<evidence type="ECO:0000256" key="1">
    <source>
        <dbReference type="ARBA" id="ARBA00022801"/>
    </source>
</evidence>
<dbReference type="InterPro" id="IPR011496">
    <property type="entry name" value="O-GlcNAcase_cat"/>
</dbReference>
<keyword evidence="10" id="KW-1185">Reference proteome</keyword>
<protein>
    <recommendedName>
        <fullName evidence="6">protein O-GlcNAcase</fullName>
        <ecNumber evidence="6">3.2.1.169</ecNumber>
    </recommendedName>
    <alternativeName>
        <fullName evidence="3">Beta-N-acetylhexosaminidase</fullName>
    </alternativeName>
    <alternativeName>
        <fullName evidence="7">Beta-hexosaminidase</fullName>
    </alternativeName>
</protein>
<dbReference type="InterPro" id="IPR017853">
    <property type="entry name" value="GH"/>
</dbReference>
<dbReference type="CTD" id="10724"/>